<keyword evidence="3" id="KW-0732">Signal</keyword>
<evidence type="ECO:0000313" key="4">
    <source>
        <dbReference type="EMBL" id="KAJ2780581.1"/>
    </source>
</evidence>
<evidence type="ECO:0000256" key="1">
    <source>
        <dbReference type="SAM" id="MobiDB-lite"/>
    </source>
</evidence>
<keyword evidence="5" id="KW-1185">Reference proteome</keyword>
<feature type="region of interest" description="Disordered" evidence="1">
    <location>
        <begin position="312"/>
        <end position="341"/>
    </location>
</feature>
<feature type="transmembrane region" description="Helical" evidence="2">
    <location>
        <begin position="487"/>
        <end position="508"/>
    </location>
</feature>
<evidence type="ECO:0000256" key="3">
    <source>
        <dbReference type="SAM" id="SignalP"/>
    </source>
</evidence>
<reference evidence="4" key="1">
    <citation type="submission" date="2022-07" db="EMBL/GenBank/DDBJ databases">
        <title>Phylogenomic reconstructions and comparative analyses of Kickxellomycotina fungi.</title>
        <authorList>
            <person name="Reynolds N.K."/>
            <person name="Stajich J.E."/>
            <person name="Barry K."/>
            <person name="Grigoriev I.V."/>
            <person name="Crous P."/>
            <person name="Smith M.E."/>
        </authorList>
    </citation>
    <scope>NUCLEOTIDE SEQUENCE</scope>
    <source>
        <strain evidence="4">NBRC 105414</strain>
    </source>
</reference>
<dbReference type="Gene3D" id="2.40.10.10">
    <property type="entry name" value="Trypsin-like serine proteases"/>
    <property type="match status" value="1"/>
</dbReference>
<sequence>MLAPLAYIYVLCALLLAPALGDGTASIAANSNNNSNMYTPASDGVVLGAGKQTSCAVALVSAVHGIAAANCLVTKNGTAVSPAGMTIAMYGSSVSQVVAVSSVVIHPGYDPKTLANNVAVVMFSITGSAAPVSNVSLTSSAWDDSCLLRRTLLDPARPRWNNPLMARLSDSGKDLCLAVSPLYAANQGDFICNNLAALPDQLSATCKLPYGLGYGAIKDQGTVPMAIYSHTVVVGNSLCSTSPMAHYYTVLKNYMAWASQTAADQAKSLAIDTGKYVMMAAGNTQYQMKPPANPSPVVKTFGGNLYRYLSSPGGSVSSTPPGPTTSPTSPTSPTSGGPSYSTTTVYSTTFTIVTTYLGSYKTTPAPGQTLSCSDLTGDDTYDCTETVTVDGTDDGVSFSNVGTLVPLPTGSTPTTNTGPTTSSSTSTGPTTSSSTSTGPTTSSSTSTGTDTSTGTRTDTDTTTTSTDSTAPNKNPDSTGGISNTTKVLIGVLVPIAIIVILLCVYFYWRRERR</sequence>
<dbReference type="EMBL" id="JANBUL010000132">
    <property type="protein sequence ID" value="KAJ2780581.1"/>
    <property type="molecule type" value="Genomic_DNA"/>
</dbReference>
<protein>
    <recommendedName>
        <fullName evidence="6">Peptidase S1 domain-containing protein</fullName>
    </recommendedName>
</protein>
<dbReference type="InterPro" id="IPR009003">
    <property type="entry name" value="Peptidase_S1_PA"/>
</dbReference>
<evidence type="ECO:0000313" key="5">
    <source>
        <dbReference type="Proteomes" id="UP001140217"/>
    </source>
</evidence>
<accession>A0A9W8H9B4</accession>
<feature type="chain" id="PRO_5040741764" description="Peptidase S1 domain-containing protein" evidence="3">
    <location>
        <begin position="22"/>
        <end position="513"/>
    </location>
</feature>
<feature type="region of interest" description="Disordered" evidence="1">
    <location>
        <begin position="389"/>
        <end position="482"/>
    </location>
</feature>
<dbReference type="AlphaFoldDB" id="A0A9W8H9B4"/>
<feature type="signal peptide" evidence="3">
    <location>
        <begin position="1"/>
        <end position="21"/>
    </location>
</feature>
<dbReference type="OrthoDB" id="6380398at2759"/>
<keyword evidence="2" id="KW-1133">Transmembrane helix</keyword>
<name>A0A9W8H9B4_9FUNG</name>
<dbReference type="Proteomes" id="UP001140217">
    <property type="component" value="Unassembled WGS sequence"/>
</dbReference>
<gene>
    <name evidence="4" type="ORF">H4R18_003376</name>
</gene>
<keyword evidence="2" id="KW-0812">Transmembrane</keyword>
<proteinExistence type="predicted"/>
<feature type="compositionally biased region" description="Low complexity" evidence="1">
    <location>
        <begin position="409"/>
        <end position="469"/>
    </location>
</feature>
<feature type="compositionally biased region" description="Polar residues" evidence="1">
    <location>
        <begin position="470"/>
        <end position="482"/>
    </location>
</feature>
<evidence type="ECO:0000256" key="2">
    <source>
        <dbReference type="SAM" id="Phobius"/>
    </source>
</evidence>
<dbReference type="InterPro" id="IPR043504">
    <property type="entry name" value="Peptidase_S1_PA_chymotrypsin"/>
</dbReference>
<keyword evidence="2" id="KW-0472">Membrane</keyword>
<comment type="caution">
    <text evidence="4">The sequence shown here is derived from an EMBL/GenBank/DDBJ whole genome shotgun (WGS) entry which is preliminary data.</text>
</comment>
<evidence type="ECO:0008006" key="6">
    <source>
        <dbReference type="Google" id="ProtNLM"/>
    </source>
</evidence>
<organism evidence="4 5">
    <name type="scientific">Coemansia javaensis</name>
    <dbReference type="NCBI Taxonomy" id="2761396"/>
    <lineage>
        <taxon>Eukaryota</taxon>
        <taxon>Fungi</taxon>
        <taxon>Fungi incertae sedis</taxon>
        <taxon>Zoopagomycota</taxon>
        <taxon>Kickxellomycotina</taxon>
        <taxon>Kickxellomycetes</taxon>
        <taxon>Kickxellales</taxon>
        <taxon>Kickxellaceae</taxon>
        <taxon>Coemansia</taxon>
    </lineage>
</organism>
<dbReference type="SUPFAM" id="SSF50494">
    <property type="entry name" value="Trypsin-like serine proteases"/>
    <property type="match status" value="1"/>
</dbReference>